<keyword evidence="3" id="KW-1185">Reference proteome</keyword>
<organism evidence="2 3">
    <name type="scientific">Eumeta variegata</name>
    <name type="common">Bagworm moth</name>
    <name type="synonym">Eumeta japonica</name>
    <dbReference type="NCBI Taxonomy" id="151549"/>
    <lineage>
        <taxon>Eukaryota</taxon>
        <taxon>Metazoa</taxon>
        <taxon>Ecdysozoa</taxon>
        <taxon>Arthropoda</taxon>
        <taxon>Hexapoda</taxon>
        <taxon>Insecta</taxon>
        <taxon>Pterygota</taxon>
        <taxon>Neoptera</taxon>
        <taxon>Endopterygota</taxon>
        <taxon>Lepidoptera</taxon>
        <taxon>Glossata</taxon>
        <taxon>Ditrysia</taxon>
        <taxon>Tineoidea</taxon>
        <taxon>Psychidae</taxon>
        <taxon>Oiketicinae</taxon>
        <taxon>Eumeta</taxon>
    </lineage>
</organism>
<keyword evidence="1" id="KW-1133">Transmembrane helix</keyword>
<dbReference type="EMBL" id="BGZK01000029">
    <property type="protein sequence ID" value="GBP08138.1"/>
    <property type="molecule type" value="Genomic_DNA"/>
</dbReference>
<protein>
    <submittedName>
        <fullName evidence="2">Uncharacterized protein</fullName>
    </submittedName>
</protein>
<feature type="transmembrane region" description="Helical" evidence="1">
    <location>
        <begin position="12"/>
        <end position="37"/>
    </location>
</feature>
<sequence>MLFLQRVAGGHRAVLIPFIPLPTSVLIHPFMVASWLYALNAYSPNFRAIQPYDPAATAGVDASVQDNETHANNISLLFGLLLRVRAAYPRST</sequence>
<name>A0A4C1T3W3_EUMVA</name>
<comment type="caution">
    <text evidence="2">The sequence shown here is derived from an EMBL/GenBank/DDBJ whole genome shotgun (WGS) entry which is preliminary data.</text>
</comment>
<dbReference type="Proteomes" id="UP000299102">
    <property type="component" value="Unassembled WGS sequence"/>
</dbReference>
<reference evidence="2 3" key="1">
    <citation type="journal article" date="2019" name="Commun. Biol.">
        <title>The bagworm genome reveals a unique fibroin gene that provides high tensile strength.</title>
        <authorList>
            <person name="Kono N."/>
            <person name="Nakamura H."/>
            <person name="Ohtoshi R."/>
            <person name="Tomita M."/>
            <person name="Numata K."/>
            <person name="Arakawa K."/>
        </authorList>
    </citation>
    <scope>NUCLEOTIDE SEQUENCE [LARGE SCALE GENOMIC DNA]</scope>
</reference>
<evidence type="ECO:0000313" key="2">
    <source>
        <dbReference type="EMBL" id="GBP08138.1"/>
    </source>
</evidence>
<keyword evidence="1" id="KW-0472">Membrane</keyword>
<proteinExistence type="predicted"/>
<accession>A0A4C1T3W3</accession>
<evidence type="ECO:0000256" key="1">
    <source>
        <dbReference type="SAM" id="Phobius"/>
    </source>
</evidence>
<gene>
    <name evidence="2" type="ORF">EVAR_2929_1</name>
</gene>
<dbReference type="AlphaFoldDB" id="A0A4C1T3W3"/>
<evidence type="ECO:0000313" key="3">
    <source>
        <dbReference type="Proteomes" id="UP000299102"/>
    </source>
</evidence>
<keyword evidence="1" id="KW-0812">Transmembrane</keyword>